<evidence type="ECO:0000256" key="1">
    <source>
        <dbReference type="SAM" id="MobiDB-lite"/>
    </source>
</evidence>
<keyword evidence="3" id="KW-1185">Reference proteome</keyword>
<dbReference type="EMBL" id="JASSZA010000005">
    <property type="protein sequence ID" value="KAK2110252.1"/>
    <property type="molecule type" value="Genomic_DNA"/>
</dbReference>
<gene>
    <name evidence="2" type="ORF">P7K49_009998</name>
</gene>
<evidence type="ECO:0000313" key="3">
    <source>
        <dbReference type="Proteomes" id="UP001266305"/>
    </source>
</evidence>
<organism evidence="2 3">
    <name type="scientific">Saguinus oedipus</name>
    <name type="common">Cotton-top tamarin</name>
    <name type="synonym">Oedipomidas oedipus</name>
    <dbReference type="NCBI Taxonomy" id="9490"/>
    <lineage>
        <taxon>Eukaryota</taxon>
        <taxon>Metazoa</taxon>
        <taxon>Chordata</taxon>
        <taxon>Craniata</taxon>
        <taxon>Vertebrata</taxon>
        <taxon>Euteleostomi</taxon>
        <taxon>Mammalia</taxon>
        <taxon>Eutheria</taxon>
        <taxon>Euarchontoglires</taxon>
        <taxon>Primates</taxon>
        <taxon>Haplorrhini</taxon>
        <taxon>Platyrrhini</taxon>
        <taxon>Cebidae</taxon>
        <taxon>Callitrichinae</taxon>
        <taxon>Saguinus</taxon>
    </lineage>
</organism>
<name>A0ABQ9VLJ6_SAGOE</name>
<comment type="caution">
    <text evidence="2">The sequence shown here is derived from an EMBL/GenBank/DDBJ whole genome shotgun (WGS) entry which is preliminary data.</text>
</comment>
<protein>
    <submittedName>
        <fullName evidence="2">Uncharacterized protein</fullName>
    </submittedName>
</protein>
<accession>A0ABQ9VLJ6</accession>
<dbReference type="Proteomes" id="UP001266305">
    <property type="component" value="Unassembled WGS sequence"/>
</dbReference>
<reference evidence="2 3" key="1">
    <citation type="submission" date="2023-05" db="EMBL/GenBank/DDBJ databases">
        <title>B98-5 Cell Line De Novo Hybrid Assembly: An Optical Mapping Approach.</title>
        <authorList>
            <person name="Kananen K."/>
            <person name="Auerbach J.A."/>
            <person name="Kautto E."/>
            <person name="Blachly J.S."/>
        </authorList>
    </citation>
    <scope>NUCLEOTIDE SEQUENCE [LARGE SCALE GENOMIC DNA]</scope>
    <source>
        <strain evidence="2">B95-8</strain>
        <tissue evidence="2">Cell line</tissue>
    </source>
</reference>
<evidence type="ECO:0000313" key="2">
    <source>
        <dbReference type="EMBL" id="KAK2110252.1"/>
    </source>
</evidence>
<sequence length="120" mass="12303">MDGLAGKTAWHLGGRRALLGGSQDPLSWWEGARGPGEPPRHVDASGRTQSPGPLRPRRRGASRPLAPAVGTAAPDSVIAPRPARLGVGLGGRRAGGPQTRAVGEGTYSERQGPLGTNLCS</sequence>
<feature type="region of interest" description="Disordered" evidence="1">
    <location>
        <begin position="1"/>
        <end position="120"/>
    </location>
</feature>
<proteinExistence type="predicted"/>